<dbReference type="SMART" id="SM00110">
    <property type="entry name" value="C1Q"/>
    <property type="match status" value="1"/>
</dbReference>
<comment type="similarity">
    <text evidence="10">Belongs to the OTOL1 family.</text>
</comment>
<dbReference type="GO" id="GO:0006313">
    <property type="term" value="P:DNA transposition"/>
    <property type="evidence" value="ECO:0007669"/>
    <property type="project" value="InterPro"/>
</dbReference>
<comment type="subunit">
    <text evidence="11">Homooligomer; disulfide-linked; probably forms homotrimers. Interacts with otomp.</text>
</comment>
<name>A0AAN8QD67_9TELE</name>
<accession>A0AAN8QD67</accession>
<evidence type="ECO:0000256" key="2">
    <source>
        <dbReference type="ARBA" id="ARBA00022525"/>
    </source>
</evidence>
<dbReference type="Pfam" id="PF00386">
    <property type="entry name" value="C1q"/>
    <property type="match status" value="1"/>
</dbReference>
<dbReference type="GO" id="GO:0046872">
    <property type="term" value="F:metal ion binding"/>
    <property type="evidence" value="ECO:0007669"/>
    <property type="project" value="UniProtKB-KW"/>
</dbReference>
<gene>
    <name evidence="15" type="ORF">J4Q44_G00333540</name>
</gene>
<reference evidence="15 16" key="1">
    <citation type="submission" date="2021-04" db="EMBL/GenBank/DDBJ databases">
        <authorList>
            <person name="De Guttry C."/>
            <person name="Zahm M."/>
            <person name="Klopp C."/>
            <person name="Cabau C."/>
            <person name="Louis A."/>
            <person name="Berthelot C."/>
            <person name="Parey E."/>
            <person name="Roest Crollius H."/>
            <person name="Montfort J."/>
            <person name="Robinson-Rechavi M."/>
            <person name="Bucao C."/>
            <person name="Bouchez O."/>
            <person name="Gislard M."/>
            <person name="Lluch J."/>
            <person name="Milhes M."/>
            <person name="Lampietro C."/>
            <person name="Lopez Roques C."/>
            <person name="Donnadieu C."/>
            <person name="Braasch I."/>
            <person name="Desvignes T."/>
            <person name="Postlethwait J."/>
            <person name="Bobe J."/>
            <person name="Wedekind C."/>
            <person name="Guiguen Y."/>
        </authorList>
    </citation>
    <scope>NUCLEOTIDE SEQUENCE [LARGE SCALE GENOMIC DNA]</scope>
    <source>
        <strain evidence="15">Cs_M1</strain>
        <tissue evidence="15">Blood</tissue>
    </source>
</reference>
<dbReference type="Gene3D" id="3.30.420.10">
    <property type="entry name" value="Ribonuclease H-like superfamily/Ribonuclease H"/>
    <property type="match status" value="1"/>
</dbReference>
<evidence type="ECO:0000256" key="5">
    <source>
        <dbReference type="ARBA" id="ARBA00022729"/>
    </source>
</evidence>
<dbReference type="EMBL" id="JAGTTL010000033">
    <property type="protein sequence ID" value="KAK6295641.1"/>
    <property type="molecule type" value="Genomic_DNA"/>
</dbReference>
<keyword evidence="8" id="KW-1015">Disulfide bond</keyword>
<feature type="domain" description="C1q" evidence="14">
    <location>
        <begin position="351"/>
        <end position="491"/>
    </location>
</feature>
<dbReference type="AlphaFoldDB" id="A0AAN8QD67"/>
<dbReference type="InterPro" id="IPR001073">
    <property type="entry name" value="C1q_dom"/>
</dbReference>
<evidence type="ECO:0000256" key="6">
    <source>
        <dbReference type="ARBA" id="ARBA00022837"/>
    </source>
</evidence>
<keyword evidence="2" id="KW-0964">Secreted</keyword>
<sequence length="501" mass="55746">MTVNHPRSGAPCKIPPRGASMIMRKVRDQPRTTQQDLVNDLKRAGTTVSKKTISNTLRRHGLKSCSARKVLLLKPAHVQARLKFANDHLDDPEEEWEKVMWSDETKIELFGLNSTRRVWRKKKDEYNPKNTIPTVKHGAGNIILWGCFSAKGTGRLHRIEGRMDGAMYREILANNLLPSVRALKMGRGWVFQYDNDPKHTARATKEWLSKKHLKVLEWPSQSPDLNPIENLWRELKVRIAQRQPRNLKDLEKLWPLLLLPVLLVNFSNQLDDNKIPPSLCTGHPGIPGTPGVHGSSGQPGRDGRDGRDSVPGEKGEKGDRGETGESGFRGLTGDQGNPGDKGDRGQSGECAVAPKSAFSAKLSEGRTMPVAAEDAVRFDKVTLNEQGDYDTETGRFTCKVPGVYYFAVHATVYRASLQFDLMKNGHAMASYFQFYGNWPKPASLSGGSLLHLIPGDQVWVQMALGEYSGFYSSSKTDSTFTGFLVHSDWKNSAVFAKGEVV</sequence>
<dbReference type="Pfam" id="PF01391">
    <property type="entry name" value="Collagen"/>
    <property type="match status" value="1"/>
</dbReference>
<feature type="region of interest" description="Disordered" evidence="13">
    <location>
        <begin position="278"/>
        <end position="350"/>
    </location>
</feature>
<dbReference type="GO" id="GO:0015074">
    <property type="term" value="P:DNA integration"/>
    <property type="evidence" value="ECO:0007669"/>
    <property type="project" value="InterPro"/>
</dbReference>
<feature type="compositionally biased region" description="Basic and acidic residues" evidence="13">
    <location>
        <begin position="301"/>
        <end position="323"/>
    </location>
</feature>
<dbReference type="Pfam" id="PF01498">
    <property type="entry name" value="HTH_Tnp_Tc3_2"/>
    <property type="match status" value="1"/>
</dbReference>
<keyword evidence="3" id="KW-0272">Extracellular matrix</keyword>
<dbReference type="InterPro" id="IPR008160">
    <property type="entry name" value="Collagen"/>
</dbReference>
<proteinExistence type="inferred from homology"/>
<evidence type="ECO:0000256" key="7">
    <source>
        <dbReference type="ARBA" id="ARBA00023119"/>
    </source>
</evidence>
<comment type="caution">
    <text evidence="15">The sequence shown here is derived from an EMBL/GenBank/DDBJ whole genome shotgun (WGS) entry which is preliminary data.</text>
</comment>
<evidence type="ECO:0000256" key="9">
    <source>
        <dbReference type="ARBA" id="ARBA00059451"/>
    </source>
</evidence>
<evidence type="ECO:0000256" key="8">
    <source>
        <dbReference type="ARBA" id="ARBA00023157"/>
    </source>
</evidence>
<evidence type="ECO:0000256" key="12">
    <source>
        <dbReference type="ARBA" id="ARBA00073997"/>
    </source>
</evidence>
<comment type="subcellular location">
    <subcellularLocation>
        <location evidence="1">Secreted</location>
        <location evidence="1">Extracellular space</location>
        <location evidence="1">Extracellular matrix</location>
    </subcellularLocation>
</comment>
<comment type="function">
    <text evidence="9">Collagen-like protein, which provides an organic scaffold for otoliths onto the sensory epithelium of the inner ear. Acts as a scaffold for biomineralization by sequestering calcium.</text>
</comment>
<evidence type="ECO:0000256" key="4">
    <source>
        <dbReference type="ARBA" id="ARBA00022723"/>
    </source>
</evidence>
<dbReference type="SUPFAM" id="SSF49842">
    <property type="entry name" value="TNF-like"/>
    <property type="match status" value="1"/>
</dbReference>
<dbReference type="InterPro" id="IPR008983">
    <property type="entry name" value="Tumour_necrosis_fac-like_dom"/>
</dbReference>
<keyword evidence="16" id="KW-1185">Reference proteome</keyword>
<dbReference type="InterPro" id="IPR002492">
    <property type="entry name" value="Transposase_Tc1-like"/>
</dbReference>
<dbReference type="PANTHER" id="PTHR15427">
    <property type="entry name" value="EMILIN ELASTIN MICROFIBRIL INTERFACE-LOCATED PROTEIN ELASTIN MICROFIBRIL INTERFACER"/>
    <property type="match status" value="1"/>
</dbReference>
<dbReference type="GO" id="GO:0005581">
    <property type="term" value="C:collagen trimer"/>
    <property type="evidence" value="ECO:0007669"/>
    <property type="project" value="UniProtKB-KW"/>
</dbReference>
<keyword evidence="5" id="KW-0732">Signal</keyword>
<keyword evidence="6" id="KW-0106">Calcium</keyword>
<keyword evidence="4" id="KW-0479">Metal-binding</keyword>
<dbReference type="InterPro" id="IPR038717">
    <property type="entry name" value="Tc1-like_DDE_dom"/>
</dbReference>
<dbReference type="PANTHER" id="PTHR15427:SF27">
    <property type="entry name" value="COMPLEMENT C1Q TUMOR NECROSIS FACTOR-RELATED PROTEIN 5"/>
    <property type="match status" value="1"/>
</dbReference>
<dbReference type="GO" id="GO:0003677">
    <property type="term" value="F:DNA binding"/>
    <property type="evidence" value="ECO:0007669"/>
    <property type="project" value="InterPro"/>
</dbReference>
<dbReference type="Proteomes" id="UP001356427">
    <property type="component" value="Unassembled WGS sequence"/>
</dbReference>
<evidence type="ECO:0000256" key="13">
    <source>
        <dbReference type="SAM" id="MobiDB-lite"/>
    </source>
</evidence>
<organism evidence="15 16">
    <name type="scientific">Coregonus suidteri</name>
    <dbReference type="NCBI Taxonomy" id="861788"/>
    <lineage>
        <taxon>Eukaryota</taxon>
        <taxon>Metazoa</taxon>
        <taxon>Chordata</taxon>
        <taxon>Craniata</taxon>
        <taxon>Vertebrata</taxon>
        <taxon>Euteleostomi</taxon>
        <taxon>Actinopterygii</taxon>
        <taxon>Neopterygii</taxon>
        <taxon>Teleostei</taxon>
        <taxon>Protacanthopterygii</taxon>
        <taxon>Salmoniformes</taxon>
        <taxon>Salmonidae</taxon>
        <taxon>Coregoninae</taxon>
        <taxon>Coregonus</taxon>
    </lineage>
</organism>
<dbReference type="PROSITE" id="PS50871">
    <property type="entry name" value="C1Q"/>
    <property type="match status" value="1"/>
</dbReference>
<keyword evidence="7" id="KW-0176">Collagen</keyword>
<dbReference type="InterPro" id="IPR050392">
    <property type="entry name" value="Collagen/C1q_domain"/>
</dbReference>
<evidence type="ECO:0000256" key="10">
    <source>
        <dbReference type="ARBA" id="ARBA00061290"/>
    </source>
</evidence>
<evidence type="ECO:0000259" key="14">
    <source>
        <dbReference type="PROSITE" id="PS50871"/>
    </source>
</evidence>
<evidence type="ECO:0000256" key="11">
    <source>
        <dbReference type="ARBA" id="ARBA00063507"/>
    </source>
</evidence>
<dbReference type="FunFam" id="2.60.120.40:FF:000001">
    <property type="entry name" value="Complement C1q B chain"/>
    <property type="match status" value="1"/>
</dbReference>
<evidence type="ECO:0000256" key="3">
    <source>
        <dbReference type="ARBA" id="ARBA00022530"/>
    </source>
</evidence>
<dbReference type="InterPro" id="IPR036397">
    <property type="entry name" value="RNaseH_sf"/>
</dbReference>
<dbReference type="PRINTS" id="PR00007">
    <property type="entry name" value="COMPLEMNTC1Q"/>
</dbReference>
<evidence type="ECO:0000313" key="16">
    <source>
        <dbReference type="Proteomes" id="UP001356427"/>
    </source>
</evidence>
<dbReference type="Pfam" id="PF13358">
    <property type="entry name" value="DDE_3"/>
    <property type="match status" value="1"/>
</dbReference>
<evidence type="ECO:0000256" key="1">
    <source>
        <dbReference type="ARBA" id="ARBA00004498"/>
    </source>
</evidence>
<evidence type="ECO:0000313" key="15">
    <source>
        <dbReference type="EMBL" id="KAK6295641.1"/>
    </source>
</evidence>
<dbReference type="Gene3D" id="2.60.120.40">
    <property type="match status" value="1"/>
</dbReference>
<protein>
    <recommendedName>
        <fullName evidence="12">Otolin-1</fullName>
    </recommendedName>
</protein>